<dbReference type="PROSITE" id="PS50112">
    <property type="entry name" value="PAS"/>
    <property type="match status" value="2"/>
</dbReference>
<dbReference type="Pfam" id="PF02518">
    <property type="entry name" value="HATPase_c"/>
    <property type="match status" value="1"/>
</dbReference>
<dbReference type="SUPFAM" id="SSF55785">
    <property type="entry name" value="PYP-like sensor domain (PAS domain)"/>
    <property type="match status" value="2"/>
</dbReference>
<dbReference type="InterPro" id="IPR000014">
    <property type="entry name" value="PAS"/>
</dbReference>
<dbReference type="PROSITE" id="PS50113">
    <property type="entry name" value="PAC"/>
    <property type="match status" value="2"/>
</dbReference>
<dbReference type="PROSITE" id="PS50109">
    <property type="entry name" value="HIS_KIN"/>
    <property type="match status" value="1"/>
</dbReference>
<evidence type="ECO:0000313" key="12">
    <source>
        <dbReference type="Proteomes" id="UP000002408"/>
    </source>
</evidence>
<dbReference type="InterPro" id="IPR035965">
    <property type="entry name" value="PAS-like_dom_sf"/>
</dbReference>
<evidence type="ECO:0000259" key="7">
    <source>
        <dbReference type="PROSITE" id="PS50109"/>
    </source>
</evidence>
<feature type="domain" description="PAC" evidence="10">
    <location>
        <begin position="210"/>
        <end position="263"/>
    </location>
</feature>
<dbReference type="eggNOG" id="arCOG02385">
    <property type="taxonomic scope" value="Archaea"/>
</dbReference>
<keyword evidence="3 6" id="KW-0597">Phosphoprotein</keyword>
<dbReference type="PRINTS" id="PR00344">
    <property type="entry name" value="BCTRLSENSOR"/>
</dbReference>
<accession>A7I541</accession>
<dbReference type="OrthoDB" id="8127at2157"/>
<evidence type="ECO:0000256" key="2">
    <source>
        <dbReference type="ARBA" id="ARBA00012438"/>
    </source>
</evidence>
<evidence type="ECO:0000256" key="6">
    <source>
        <dbReference type="PROSITE-ProRule" id="PRU00169"/>
    </source>
</evidence>
<feature type="domain" description="PAC" evidence="10">
    <location>
        <begin position="338"/>
        <end position="390"/>
    </location>
</feature>
<dbReference type="PROSITE" id="PS50110">
    <property type="entry name" value="RESPONSE_REGULATORY"/>
    <property type="match status" value="1"/>
</dbReference>
<dbReference type="InterPro" id="IPR000700">
    <property type="entry name" value="PAS-assoc_C"/>
</dbReference>
<organism evidence="11 12">
    <name type="scientific">Methanoregula boonei (strain DSM 21154 / JCM 14090 / 6A8)</name>
    <dbReference type="NCBI Taxonomy" id="456442"/>
    <lineage>
        <taxon>Archaea</taxon>
        <taxon>Methanobacteriati</taxon>
        <taxon>Methanobacteriota</taxon>
        <taxon>Stenosarchaea group</taxon>
        <taxon>Methanomicrobia</taxon>
        <taxon>Methanomicrobiales</taxon>
        <taxon>Methanoregulaceae</taxon>
        <taxon>Methanoregula</taxon>
    </lineage>
</organism>
<dbReference type="GeneID" id="25393890"/>
<dbReference type="GO" id="GO:0006355">
    <property type="term" value="P:regulation of DNA-templated transcription"/>
    <property type="evidence" value="ECO:0007669"/>
    <property type="project" value="InterPro"/>
</dbReference>
<sequence length="608" mass="67754">MSEPIRVLLVDDESALLEVSALFLESSGDITVKTVLGAPEAMQLLERERFDVIVSDYQMPVMDGIEFLTEVRRHFGQIPFILFTGRGREEIVILAIDRGADSYVQKGGETKSQFAELAHKIRMAVKRRVAESQTAESKEFLKNVIADAKEGIIVYDRDLRIMLWNRFMEDLTGLPAAEVLGKNTLELFPFHTENGNDILMKQALTGITTETQDFAFVIPSTGKRGWVKSVFSPNYDLSGAIKGVIGIVRDVTERKQAEVALQESEERYRKIFENSPLGMILLTPDLRFFRVNPALAAMTGYSEEELPGMSFADITHPDHLTSDRQSLEDLTAGKIPAYTTEKRYIRKDGSVMWGSVRVTSILDDHAALKYYAAQIEDITERRLTAEALRTTNKKLNLLSGITRHDIANQLLVMSAYVSLLNDQQPDPAAGEYLGKMDRSLTRMNDMIGFSREYEKVGVAAPVWQNCHSLVDIAAKQILMGDTIVKNDLPPHCEVFADPLIFRVFCNLIDNAMRHGKTITTLRFSVADRAGSRVIVCEDDGVGVPAEEKEVIFEQGFGKNTGMGLFLSREILDITGITIKETGEPGRGARFEIILPPGAFRAATIPHAV</sequence>
<dbReference type="InterPro" id="IPR004358">
    <property type="entry name" value="Sig_transdc_His_kin-like_C"/>
</dbReference>
<dbReference type="Pfam" id="PF00989">
    <property type="entry name" value="PAS"/>
    <property type="match status" value="1"/>
</dbReference>
<dbReference type="InterPro" id="IPR001789">
    <property type="entry name" value="Sig_transdc_resp-reg_receiver"/>
</dbReference>
<dbReference type="Pfam" id="PF00072">
    <property type="entry name" value="Response_reg"/>
    <property type="match status" value="1"/>
</dbReference>
<dbReference type="Proteomes" id="UP000002408">
    <property type="component" value="Chromosome"/>
</dbReference>
<dbReference type="GO" id="GO:0004673">
    <property type="term" value="F:protein histidine kinase activity"/>
    <property type="evidence" value="ECO:0007669"/>
    <property type="project" value="UniProtKB-EC"/>
</dbReference>
<dbReference type="EMBL" id="CP000780">
    <property type="protein sequence ID" value="ABS54852.1"/>
    <property type="molecule type" value="Genomic_DNA"/>
</dbReference>
<dbReference type="InterPro" id="IPR036890">
    <property type="entry name" value="HATPase_C_sf"/>
</dbReference>
<dbReference type="HOGENOM" id="CLU_000445_114_58_2"/>
<feature type="domain" description="PAS" evidence="9">
    <location>
        <begin position="264"/>
        <end position="334"/>
    </location>
</feature>
<dbReference type="Pfam" id="PF13426">
    <property type="entry name" value="PAS_9"/>
    <property type="match status" value="1"/>
</dbReference>
<dbReference type="CDD" id="cd00156">
    <property type="entry name" value="REC"/>
    <property type="match status" value="1"/>
</dbReference>
<reference evidence="12" key="1">
    <citation type="journal article" date="2015" name="Microbiology">
        <title>Genome of Methanoregula boonei 6A8 reveals adaptations to oligotrophic peatland environments.</title>
        <authorList>
            <person name="Braeuer S."/>
            <person name="Cadillo-Quiroz H."/>
            <person name="Kyrpides N."/>
            <person name="Woyke T."/>
            <person name="Goodwin L."/>
            <person name="Detter C."/>
            <person name="Podell S."/>
            <person name="Yavitt J.B."/>
            <person name="Zinder S.H."/>
        </authorList>
    </citation>
    <scope>NUCLEOTIDE SEQUENCE [LARGE SCALE GENOMIC DNA]</scope>
    <source>
        <strain evidence="12">DSM 21154 / JCM 14090 / 6A8</strain>
    </source>
</reference>
<dbReference type="Gene3D" id="3.30.450.20">
    <property type="entry name" value="PAS domain"/>
    <property type="match status" value="2"/>
</dbReference>
<dbReference type="Gene3D" id="3.30.565.10">
    <property type="entry name" value="Histidine kinase-like ATPase, C-terminal domain"/>
    <property type="match status" value="1"/>
</dbReference>
<protein>
    <recommendedName>
        <fullName evidence="2">histidine kinase</fullName>
        <ecNumber evidence="2">2.7.13.3</ecNumber>
    </recommendedName>
</protein>
<keyword evidence="12" id="KW-1185">Reference proteome</keyword>
<feature type="domain" description="Histidine kinase" evidence="7">
    <location>
        <begin position="500"/>
        <end position="598"/>
    </location>
</feature>
<dbReference type="AlphaFoldDB" id="A7I541"/>
<dbReference type="PANTHER" id="PTHR43304">
    <property type="entry name" value="PHYTOCHROME-LIKE PROTEIN CPH1"/>
    <property type="match status" value="1"/>
</dbReference>
<dbReference type="InterPro" id="IPR003594">
    <property type="entry name" value="HATPase_dom"/>
</dbReference>
<dbReference type="SMART" id="SM00448">
    <property type="entry name" value="REC"/>
    <property type="match status" value="1"/>
</dbReference>
<dbReference type="CDD" id="cd00130">
    <property type="entry name" value="PAS"/>
    <property type="match status" value="2"/>
</dbReference>
<keyword evidence="4" id="KW-0808">Transferase</keyword>
<dbReference type="KEGG" id="mbn:Mboo_0331"/>
<dbReference type="STRING" id="456442.Mboo_0331"/>
<comment type="catalytic activity">
    <reaction evidence="1">
        <text>ATP + protein L-histidine = ADP + protein N-phospho-L-histidine.</text>
        <dbReference type="EC" id="2.7.13.3"/>
    </reaction>
</comment>
<dbReference type="eggNOG" id="arCOG06192">
    <property type="taxonomic scope" value="Archaea"/>
</dbReference>
<dbReference type="EC" id="2.7.13.3" evidence="2"/>
<evidence type="ECO:0000313" key="11">
    <source>
        <dbReference type="EMBL" id="ABS54852.1"/>
    </source>
</evidence>
<dbReference type="InterPro" id="IPR052162">
    <property type="entry name" value="Sensor_kinase/Photoreceptor"/>
</dbReference>
<dbReference type="InterPro" id="IPR005467">
    <property type="entry name" value="His_kinase_dom"/>
</dbReference>
<dbReference type="GO" id="GO:0000160">
    <property type="term" value="P:phosphorelay signal transduction system"/>
    <property type="evidence" value="ECO:0007669"/>
    <property type="project" value="InterPro"/>
</dbReference>
<dbReference type="PANTHER" id="PTHR43304:SF1">
    <property type="entry name" value="PAC DOMAIN-CONTAINING PROTEIN"/>
    <property type="match status" value="1"/>
</dbReference>
<dbReference type="InterPro" id="IPR011006">
    <property type="entry name" value="CheY-like_superfamily"/>
</dbReference>
<dbReference type="SMART" id="SM00086">
    <property type="entry name" value="PAC"/>
    <property type="match status" value="2"/>
</dbReference>
<keyword evidence="5 11" id="KW-0418">Kinase</keyword>
<dbReference type="InterPro" id="IPR001610">
    <property type="entry name" value="PAC"/>
</dbReference>
<feature type="domain" description="PAS" evidence="9">
    <location>
        <begin position="137"/>
        <end position="185"/>
    </location>
</feature>
<dbReference type="SMART" id="SM00387">
    <property type="entry name" value="HATPase_c"/>
    <property type="match status" value="1"/>
</dbReference>
<name>A7I541_METB6</name>
<feature type="domain" description="Response regulatory" evidence="8">
    <location>
        <begin position="6"/>
        <end position="121"/>
    </location>
</feature>
<dbReference type="InterPro" id="IPR013767">
    <property type="entry name" value="PAS_fold"/>
</dbReference>
<dbReference type="SUPFAM" id="SSF52172">
    <property type="entry name" value="CheY-like"/>
    <property type="match status" value="1"/>
</dbReference>
<evidence type="ECO:0000259" key="10">
    <source>
        <dbReference type="PROSITE" id="PS50113"/>
    </source>
</evidence>
<dbReference type="RefSeq" id="WP_011991340.1">
    <property type="nucleotide sequence ID" value="NC_009712.1"/>
</dbReference>
<proteinExistence type="predicted"/>
<evidence type="ECO:0000256" key="1">
    <source>
        <dbReference type="ARBA" id="ARBA00000085"/>
    </source>
</evidence>
<dbReference type="CDD" id="cd00075">
    <property type="entry name" value="HATPase"/>
    <property type="match status" value="1"/>
</dbReference>
<evidence type="ECO:0000256" key="4">
    <source>
        <dbReference type="ARBA" id="ARBA00022679"/>
    </source>
</evidence>
<evidence type="ECO:0000256" key="5">
    <source>
        <dbReference type="ARBA" id="ARBA00022777"/>
    </source>
</evidence>
<gene>
    <name evidence="11" type="ordered locus">Mboo_0331</name>
</gene>
<evidence type="ECO:0000259" key="8">
    <source>
        <dbReference type="PROSITE" id="PS50110"/>
    </source>
</evidence>
<feature type="modified residue" description="4-aspartylphosphate" evidence="6">
    <location>
        <position position="56"/>
    </location>
</feature>
<dbReference type="SMART" id="SM00091">
    <property type="entry name" value="PAS"/>
    <property type="match status" value="2"/>
</dbReference>
<dbReference type="SUPFAM" id="SSF55874">
    <property type="entry name" value="ATPase domain of HSP90 chaperone/DNA topoisomerase II/histidine kinase"/>
    <property type="match status" value="1"/>
</dbReference>
<evidence type="ECO:0000259" key="9">
    <source>
        <dbReference type="PROSITE" id="PS50112"/>
    </source>
</evidence>
<evidence type="ECO:0000256" key="3">
    <source>
        <dbReference type="ARBA" id="ARBA00022553"/>
    </source>
</evidence>
<dbReference type="Gene3D" id="3.40.50.2300">
    <property type="match status" value="1"/>
</dbReference>
<dbReference type="NCBIfam" id="TIGR00229">
    <property type="entry name" value="sensory_box"/>
    <property type="match status" value="2"/>
</dbReference>